<gene>
    <name evidence="2" type="ORF">S01H4_20584</name>
</gene>
<comment type="caution">
    <text evidence="2">The sequence shown here is derived from an EMBL/GenBank/DDBJ whole genome shotgun (WGS) entry which is preliminary data.</text>
</comment>
<accession>X1A625</accession>
<dbReference type="EMBL" id="BART01009264">
    <property type="protein sequence ID" value="GAG65617.1"/>
    <property type="molecule type" value="Genomic_DNA"/>
</dbReference>
<name>X1A625_9ZZZZ</name>
<proteinExistence type="predicted"/>
<keyword evidence="1" id="KW-0812">Transmembrane</keyword>
<evidence type="ECO:0000313" key="2">
    <source>
        <dbReference type="EMBL" id="GAG65617.1"/>
    </source>
</evidence>
<sequence length="91" mass="10330">MFDWGDGTDSGWLTPIPSGDIASAKHKWASQGNYQVKVKARDIPYLAESPYSDPLPVTMPRSRTIDQAFFNILLQKFPILAWLIQIMLLSY</sequence>
<evidence type="ECO:0000256" key="1">
    <source>
        <dbReference type="SAM" id="Phobius"/>
    </source>
</evidence>
<evidence type="ECO:0008006" key="3">
    <source>
        <dbReference type="Google" id="ProtNLM"/>
    </source>
</evidence>
<protein>
    <recommendedName>
        <fullName evidence="3">PKD domain-containing protein</fullName>
    </recommendedName>
</protein>
<feature type="transmembrane region" description="Helical" evidence="1">
    <location>
        <begin position="68"/>
        <end position="88"/>
    </location>
</feature>
<dbReference type="AlphaFoldDB" id="X1A625"/>
<reference evidence="2" key="1">
    <citation type="journal article" date="2014" name="Front. Microbiol.">
        <title>High frequency of phylogenetically diverse reductive dehalogenase-homologous genes in deep subseafloor sedimentary metagenomes.</title>
        <authorList>
            <person name="Kawai M."/>
            <person name="Futagami T."/>
            <person name="Toyoda A."/>
            <person name="Takaki Y."/>
            <person name="Nishi S."/>
            <person name="Hori S."/>
            <person name="Arai W."/>
            <person name="Tsubouchi T."/>
            <person name="Morono Y."/>
            <person name="Uchiyama I."/>
            <person name="Ito T."/>
            <person name="Fujiyama A."/>
            <person name="Inagaki F."/>
            <person name="Takami H."/>
        </authorList>
    </citation>
    <scope>NUCLEOTIDE SEQUENCE</scope>
    <source>
        <strain evidence="2">Expedition CK06-06</strain>
    </source>
</reference>
<organism evidence="2">
    <name type="scientific">marine sediment metagenome</name>
    <dbReference type="NCBI Taxonomy" id="412755"/>
    <lineage>
        <taxon>unclassified sequences</taxon>
        <taxon>metagenomes</taxon>
        <taxon>ecological metagenomes</taxon>
    </lineage>
</organism>
<keyword evidence="1" id="KW-1133">Transmembrane helix</keyword>
<keyword evidence="1" id="KW-0472">Membrane</keyword>